<dbReference type="Gene3D" id="3.30.1340.30">
    <property type="match status" value="1"/>
</dbReference>
<dbReference type="PANTHER" id="PTHR34606">
    <property type="entry name" value="BON DOMAIN-CONTAINING PROTEIN"/>
    <property type="match status" value="1"/>
</dbReference>
<feature type="compositionally biased region" description="Gly residues" evidence="1">
    <location>
        <begin position="196"/>
        <end position="210"/>
    </location>
</feature>
<dbReference type="InterPro" id="IPR007055">
    <property type="entry name" value="BON_dom"/>
</dbReference>
<dbReference type="EMBL" id="JABBGM010000005">
    <property type="protein sequence ID" value="NML94719.1"/>
    <property type="molecule type" value="Genomic_DNA"/>
</dbReference>
<feature type="region of interest" description="Disordered" evidence="1">
    <location>
        <begin position="108"/>
        <end position="133"/>
    </location>
</feature>
<dbReference type="InterPro" id="IPR014004">
    <property type="entry name" value="Transpt-assoc_nodulatn_dom_bac"/>
</dbReference>
<protein>
    <submittedName>
        <fullName evidence="3">BON domain-containing protein</fullName>
    </submittedName>
</protein>
<evidence type="ECO:0000313" key="4">
    <source>
        <dbReference type="Proteomes" id="UP000583556"/>
    </source>
</evidence>
<dbReference type="SMART" id="SM00749">
    <property type="entry name" value="BON"/>
    <property type="match status" value="1"/>
</dbReference>
<dbReference type="Proteomes" id="UP000583556">
    <property type="component" value="Unassembled WGS sequence"/>
</dbReference>
<feature type="compositionally biased region" description="Low complexity" evidence="1">
    <location>
        <begin position="55"/>
        <end position="64"/>
    </location>
</feature>
<evidence type="ECO:0000259" key="2">
    <source>
        <dbReference type="PROSITE" id="PS50914"/>
    </source>
</evidence>
<reference evidence="3 4" key="1">
    <citation type="submission" date="2020-04" db="EMBL/GenBank/DDBJ databases">
        <title>Novosphingobium sp. TW-4 isolated from soil.</title>
        <authorList>
            <person name="Dahal R.H."/>
            <person name="Chaudhary D.K."/>
        </authorList>
    </citation>
    <scope>NUCLEOTIDE SEQUENCE [LARGE SCALE GENOMIC DNA]</scope>
    <source>
        <strain evidence="3 4">TW-4</strain>
    </source>
</reference>
<dbReference type="AlphaFoldDB" id="A0A7Y0GB80"/>
<sequence>MTQTGDYFGPGDFGSGSHAYASNWDRGYGASRNTYAGERWPAGYGGGVGGGYGAGQATQRQGRTGQMGGSGYEPGEGYARENQHRGFLDRAADEVMSWWGDEDAARRREQDAREDHRGRGPADYTRSDERIREDANDRLTEDWRVDARRISVAVEKGEVTLTGTVGNRQEKHRAEECVERVSGVRHVQNNLRVEGTGSGSSTGTQGGAFGFGSNRDTAATARTGTTTGSGASTTSAASTDKRD</sequence>
<feature type="compositionally biased region" description="Low complexity" evidence="1">
    <location>
        <begin position="211"/>
        <end position="243"/>
    </location>
</feature>
<comment type="caution">
    <text evidence="3">The sequence shown here is derived from an EMBL/GenBank/DDBJ whole genome shotgun (WGS) entry which is preliminary data.</text>
</comment>
<keyword evidence="4" id="KW-1185">Reference proteome</keyword>
<feature type="region of interest" description="Disordered" evidence="1">
    <location>
        <begin position="46"/>
        <end position="79"/>
    </location>
</feature>
<dbReference type="PANTHER" id="PTHR34606:SF15">
    <property type="entry name" value="BON DOMAIN-CONTAINING PROTEIN"/>
    <property type="match status" value="1"/>
</dbReference>
<feature type="domain" description="BON" evidence="2">
    <location>
        <begin position="127"/>
        <end position="195"/>
    </location>
</feature>
<evidence type="ECO:0000256" key="1">
    <source>
        <dbReference type="SAM" id="MobiDB-lite"/>
    </source>
</evidence>
<evidence type="ECO:0000313" key="3">
    <source>
        <dbReference type="EMBL" id="NML94719.1"/>
    </source>
</evidence>
<organism evidence="3 4">
    <name type="scientific">Novosphingobium olei</name>
    <dbReference type="NCBI Taxonomy" id="2728851"/>
    <lineage>
        <taxon>Bacteria</taxon>
        <taxon>Pseudomonadati</taxon>
        <taxon>Pseudomonadota</taxon>
        <taxon>Alphaproteobacteria</taxon>
        <taxon>Sphingomonadales</taxon>
        <taxon>Sphingomonadaceae</taxon>
        <taxon>Novosphingobium</taxon>
    </lineage>
</organism>
<feature type="compositionally biased region" description="Gly residues" evidence="1">
    <location>
        <begin position="65"/>
        <end position="74"/>
    </location>
</feature>
<feature type="region of interest" description="Disordered" evidence="1">
    <location>
        <begin position="190"/>
        <end position="243"/>
    </location>
</feature>
<gene>
    <name evidence="3" type="ORF">HHL27_13675</name>
</gene>
<dbReference type="PROSITE" id="PS50914">
    <property type="entry name" value="BON"/>
    <property type="match status" value="1"/>
</dbReference>
<dbReference type="Pfam" id="PF04972">
    <property type="entry name" value="BON"/>
    <property type="match status" value="1"/>
</dbReference>
<proteinExistence type="predicted"/>
<dbReference type="NCBIfam" id="NF033157">
    <property type="entry name" value="SWFGD_domain"/>
    <property type="match status" value="1"/>
</dbReference>
<dbReference type="InterPro" id="IPR051686">
    <property type="entry name" value="Lipoprotein_DolP"/>
</dbReference>
<name>A0A7Y0GB80_9SPHN</name>
<accession>A0A7Y0GB80</accession>
<dbReference type="InterPro" id="IPR047800">
    <property type="entry name" value="SWFGD_dom"/>
</dbReference>